<proteinExistence type="predicted"/>
<feature type="domain" description="Glycosyl transferase family 1" evidence="1">
    <location>
        <begin position="196"/>
        <end position="358"/>
    </location>
</feature>
<evidence type="ECO:0000259" key="1">
    <source>
        <dbReference type="Pfam" id="PF00534"/>
    </source>
</evidence>
<keyword evidence="4" id="KW-1185">Reference proteome</keyword>
<dbReference type="AlphaFoldDB" id="A0AAE3H9S6"/>
<dbReference type="Pfam" id="PF13439">
    <property type="entry name" value="Glyco_transf_4"/>
    <property type="match status" value="1"/>
</dbReference>
<accession>A0AAE3H9S6</accession>
<evidence type="ECO:0000259" key="2">
    <source>
        <dbReference type="Pfam" id="PF13439"/>
    </source>
</evidence>
<dbReference type="RefSeq" id="WP_256621498.1">
    <property type="nucleotide sequence ID" value="NZ_JTEO01000002.1"/>
</dbReference>
<dbReference type="EMBL" id="JTEO01000002">
    <property type="protein sequence ID" value="MCQ6961813.1"/>
    <property type="molecule type" value="Genomic_DNA"/>
</dbReference>
<evidence type="ECO:0000313" key="3">
    <source>
        <dbReference type="EMBL" id="MCQ6961813.1"/>
    </source>
</evidence>
<dbReference type="Gene3D" id="3.40.50.2000">
    <property type="entry name" value="Glycogen Phosphorylase B"/>
    <property type="match status" value="2"/>
</dbReference>
<dbReference type="SUPFAM" id="SSF53756">
    <property type="entry name" value="UDP-Glycosyltransferase/glycogen phosphorylase"/>
    <property type="match status" value="1"/>
</dbReference>
<protein>
    <submittedName>
        <fullName evidence="3">1,2-diacylglycerol 3-glucosyltransferase</fullName>
    </submittedName>
</protein>
<sequence length="377" mass="42635">MRILMLNYEFPPLGGGGGVAAKKLAEGFVKLGHEVDYVTTAYKGQKEHEVIDGINIYRVRVIGRRDLATATMPSMISFPLLAYAKACKLCRQYEYGFMNTHFAVPTGPLGMWVSGKFKIPNLLSIHGGDIYDPSKKSSPHKKLYLRKTVEKVLNDSSYIIAQSSNTRENALKYYDVKRKIHIIPLAHQPFEFNHVERKSLGLKEELFYTISVGRLVKRKGFDFLIKSIAQTPPNVHALIIGEGPEKENLESLARQLNVQERIHFLGFVTEEKKFQYLQNADLYVLSSVHEGFGIVLQEAMQVGLPIVSTDYGGQVDFVKEGENGYLISYGDLGALSGKIRLFAENKKLWDKISATNKEQCNMFSPERICRQYLEMLV</sequence>
<dbReference type="Proteomes" id="UP001206983">
    <property type="component" value="Unassembled WGS sequence"/>
</dbReference>
<feature type="domain" description="Glycosyltransferase subfamily 4-like N-terminal" evidence="2">
    <location>
        <begin position="15"/>
        <end position="184"/>
    </location>
</feature>
<gene>
    <name evidence="3" type="ORF">PV02_01025</name>
</gene>
<dbReference type="InterPro" id="IPR028098">
    <property type="entry name" value="Glyco_trans_4-like_N"/>
</dbReference>
<comment type="caution">
    <text evidence="3">The sequence shown here is derived from an EMBL/GenBank/DDBJ whole genome shotgun (WGS) entry which is preliminary data.</text>
</comment>
<dbReference type="InterPro" id="IPR001296">
    <property type="entry name" value="Glyco_trans_1"/>
</dbReference>
<name>A0AAE3H9S6_9EURY</name>
<evidence type="ECO:0000313" key="4">
    <source>
        <dbReference type="Proteomes" id="UP001206983"/>
    </source>
</evidence>
<dbReference type="Pfam" id="PF00534">
    <property type="entry name" value="Glycos_transf_1"/>
    <property type="match status" value="1"/>
</dbReference>
<organism evidence="3 4">
    <name type="scientific">Methanolobus chelungpuianus</name>
    <dbReference type="NCBI Taxonomy" id="502115"/>
    <lineage>
        <taxon>Archaea</taxon>
        <taxon>Methanobacteriati</taxon>
        <taxon>Methanobacteriota</taxon>
        <taxon>Stenosarchaea group</taxon>
        <taxon>Methanomicrobia</taxon>
        <taxon>Methanosarcinales</taxon>
        <taxon>Methanosarcinaceae</taxon>
        <taxon>Methanolobus</taxon>
    </lineage>
</organism>
<dbReference type="GO" id="GO:0016757">
    <property type="term" value="F:glycosyltransferase activity"/>
    <property type="evidence" value="ECO:0007669"/>
    <property type="project" value="InterPro"/>
</dbReference>
<dbReference type="CDD" id="cd03801">
    <property type="entry name" value="GT4_PimA-like"/>
    <property type="match status" value="1"/>
</dbReference>
<dbReference type="PANTHER" id="PTHR12526:SF625">
    <property type="entry name" value="PHOSPHATIDYLINOSITOL GLYCAN-CLASS A"/>
    <property type="match status" value="1"/>
</dbReference>
<reference evidence="3 4" key="1">
    <citation type="journal article" date="2011" name="Appl. Environ. Microbiol.">
        <title>Methanogenic archaea isolated from Taiwan's Chelungpu fault.</title>
        <authorList>
            <person name="Wu S.Y."/>
            <person name="Lai M.C."/>
        </authorList>
    </citation>
    <scope>NUCLEOTIDE SEQUENCE [LARGE SCALE GENOMIC DNA]</scope>
    <source>
        <strain evidence="3 4">St545Mb</strain>
    </source>
</reference>
<dbReference type="PANTHER" id="PTHR12526">
    <property type="entry name" value="GLYCOSYLTRANSFERASE"/>
    <property type="match status" value="1"/>
</dbReference>